<comment type="caution">
    <text evidence="3">The sequence shown here is derived from an EMBL/GenBank/DDBJ whole genome shotgun (WGS) entry which is preliminary data.</text>
</comment>
<feature type="compositionally biased region" description="Low complexity" evidence="1">
    <location>
        <begin position="16"/>
        <end position="25"/>
    </location>
</feature>
<dbReference type="InterPro" id="IPR036390">
    <property type="entry name" value="WH_DNA-bd_sf"/>
</dbReference>
<feature type="domain" description="HTH marR-type" evidence="2">
    <location>
        <begin position="28"/>
        <end position="164"/>
    </location>
</feature>
<keyword evidence="4" id="KW-1185">Reference proteome</keyword>
<dbReference type="EMBL" id="JACCAE010000001">
    <property type="protein sequence ID" value="NYF97279.1"/>
    <property type="molecule type" value="Genomic_DNA"/>
</dbReference>
<protein>
    <submittedName>
        <fullName evidence="3">DNA-binding MarR family transcriptional regulator</fullName>
    </submittedName>
</protein>
<feature type="region of interest" description="Disordered" evidence="1">
    <location>
        <begin position="103"/>
        <end position="126"/>
    </location>
</feature>
<accession>A0A852VMW9</accession>
<dbReference type="SMART" id="SM00347">
    <property type="entry name" value="HTH_MARR"/>
    <property type="match status" value="1"/>
</dbReference>
<dbReference type="RefSeq" id="WP_185990236.1">
    <property type="nucleotide sequence ID" value="NZ_JACCAE010000001.1"/>
</dbReference>
<keyword evidence="3" id="KW-0238">DNA-binding</keyword>
<dbReference type="PROSITE" id="PS50995">
    <property type="entry name" value="HTH_MARR_2"/>
    <property type="match status" value="1"/>
</dbReference>
<dbReference type="GO" id="GO:0003677">
    <property type="term" value="F:DNA binding"/>
    <property type="evidence" value="ECO:0007669"/>
    <property type="project" value="UniProtKB-KW"/>
</dbReference>
<dbReference type="Gene3D" id="1.10.10.10">
    <property type="entry name" value="Winged helix-like DNA-binding domain superfamily/Winged helix DNA-binding domain"/>
    <property type="match status" value="1"/>
</dbReference>
<dbReference type="InterPro" id="IPR000835">
    <property type="entry name" value="HTH_MarR-typ"/>
</dbReference>
<name>A0A852VMW9_9MICO</name>
<organism evidence="3 4">
    <name type="scientific">Janibacter cremeus</name>
    <dbReference type="NCBI Taxonomy" id="1285192"/>
    <lineage>
        <taxon>Bacteria</taxon>
        <taxon>Bacillati</taxon>
        <taxon>Actinomycetota</taxon>
        <taxon>Actinomycetes</taxon>
        <taxon>Micrococcales</taxon>
        <taxon>Intrasporangiaceae</taxon>
        <taxon>Janibacter</taxon>
    </lineage>
</organism>
<dbReference type="AlphaFoldDB" id="A0A852VMW9"/>
<evidence type="ECO:0000313" key="4">
    <source>
        <dbReference type="Proteomes" id="UP000554054"/>
    </source>
</evidence>
<dbReference type="Proteomes" id="UP000554054">
    <property type="component" value="Unassembled WGS sequence"/>
</dbReference>
<evidence type="ECO:0000259" key="2">
    <source>
        <dbReference type="PROSITE" id="PS50995"/>
    </source>
</evidence>
<evidence type="ECO:0000313" key="3">
    <source>
        <dbReference type="EMBL" id="NYF97279.1"/>
    </source>
</evidence>
<proteinExistence type="predicted"/>
<evidence type="ECO:0000256" key="1">
    <source>
        <dbReference type="SAM" id="MobiDB-lite"/>
    </source>
</evidence>
<gene>
    <name evidence="3" type="ORF">BJY20_000671</name>
</gene>
<dbReference type="PANTHER" id="PTHR33164:SF106">
    <property type="entry name" value="TRANSCRIPTIONAL REGULATORY PROTEIN"/>
    <property type="match status" value="1"/>
</dbReference>
<reference evidence="3 4" key="1">
    <citation type="submission" date="2020-07" db="EMBL/GenBank/DDBJ databases">
        <title>Sequencing the genomes of 1000 actinobacteria strains.</title>
        <authorList>
            <person name="Klenk H.-P."/>
        </authorList>
    </citation>
    <scope>NUCLEOTIDE SEQUENCE [LARGE SCALE GENOMIC DNA]</scope>
    <source>
        <strain evidence="3 4">DSM 26154</strain>
    </source>
</reference>
<dbReference type="PANTHER" id="PTHR33164">
    <property type="entry name" value="TRANSCRIPTIONAL REGULATOR, MARR FAMILY"/>
    <property type="match status" value="1"/>
</dbReference>
<dbReference type="InterPro" id="IPR039422">
    <property type="entry name" value="MarR/SlyA-like"/>
</dbReference>
<dbReference type="GO" id="GO:0006950">
    <property type="term" value="P:response to stress"/>
    <property type="evidence" value="ECO:0007669"/>
    <property type="project" value="TreeGrafter"/>
</dbReference>
<dbReference type="Pfam" id="PF12802">
    <property type="entry name" value="MarR_2"/>
    <property type="match status" value="1"/>
</dbReference>
<sequence length="173" mass="18465">MTVYHPPSSPPPEPAAPHAALPDGAGPRAELLRSLRALTTALNHWIDVRAERQGVHRTHLNALAHVMGAEDAGALISPGELADALPLSASATTALVDRLVEAGHAERHPHPRDRRRTVLTSTTSAHETGGRIFGPLAARLGGVVEQLDDSEVEIVTRFLDRATQAMTVAEEQE</sequence>
<feature type="region of interest" description="Disordered" evidence="1">
    <location>
        <begin position="1"/>
        <end position="25"/>
    </location>
</feature>
<dbReference type="SUPFAM" id="SSF46785">
    <property type="entry name" value="Winged helix' DNA-binding domain"/>
    <property type="match status" value="1"/>
</dbReference>
<dbReference type="GO" id="GO:0003700">
    <property type="term" value="F:DNA-binding transcription factor activity"/>
    <property type="evidence" value="ECO:0007669"/>
    <property type="project" value="InterPro"/>
</dbReference>
<dbReference type="InterPro" id="IPR036388">
    <property type="entry name" value="WH-like_DNA-bd_sf"/>
</dbReference>